<evidence type="ECO:0000256" key="7">
    <source>
        <dbReference type="SAM" id="Phobius"/>
    </source>
</evidence>
<dbReference type="Proteomes" id="UP000198815">
    <property type="component" value="Unassembled WGS sequence"/>
</dbReference>
<dbReference type="EMBL" id="FOGZ01000012">
    <property type="protein sequence ID" value="SER82392.1"/>
    <property type="molecule type" value="Genomic_DNA"/>
</dbReference>
<feature type="transmembrane region" description="Helical" evidence="7">
    <location>
        <begin position="339"/>
        <end position="361"/>
    </location>
</feature>
<dbReference type="Pfam" id="PF01594">
    <property type="entry name" value="AI-2E_transport"/>
    <property type="match status" value="1"/>
</dbReference>
<evidence type="ECO:0000256" key="1">
    <source>
        <dbReference type="ARBA" id="ARBA00004141"/>
    </source>
</evidence>
<feature type="domain" description="UBA" evidence="8">
    <location>
        <begin position="142"/>
        <end position="183"/>
    </location>
</feature>
<feature type="transmembrane region" description="Helical" evidence="7">
    <location>
        <begin position="49"/>
        <end position="66"/>
    </location>
</feature>
<feature type="region of interest" description="Disordered" evidence="6">
    <location>
        <begin position="1"/>
        <end position="40"/>
    </location>
</feature>
<dbReference type="STRING" id="64702.SAMN05443377_11250"/>
<dbReference type="RefSeq" id="WP_091969526.1">
    <property type="nucleotide sequence ID" value="NZ_FOGZ01000012.1"/>
</dbReference>
<evidence type="ECO:0000256" key="3">
    <source>
        <dbReference type="ARBA" id="ARBA00022692"/>
    </source>
</evidence>
<sequence length="393" mass="41635">MSPMPPSEPAETPESLSSRAPVVQGGSGTATPAPASALTSPDAPGFPRFLKVALGIVLVLAALLMLREFATTFAPIFLALNLMVTAYPLHTWLVKRHCPSPISATIVALVVLVVLFTFFVGLAWAVGETISLLPTYGNEFSQIYQQVIDLAARLGFDEQQILSSLKSIDPNSIMSAATSLLSGASGFLGIMAVLVTTIFFMAMDTPGFAARFRIAESGHSRITAGFSSFSRGVRRYWIVTTVFGLIVAVLDTIAVAILGVPLPVVWGLLSFITNYIPNIGFIIGLIPPALVALVALGWKQALVVVVLYCVLNFVVQSLIQPRFTGQSVGVTPTVSFVSLLVWGSVLGALGTLLALPMTLLLKALIIDTDPRARWVNALLASDPGDAEDEPAVS</sequence>
<evidence type="ECO:0000313" key="10">
    <source>
        <dbReference type="Proteomes" id="UP000198815"/>
    </source>
</evidence>
<name>A0A1H9SBK5_9ACTN</name>
<feature type="compositionally biased region" description="Low complexity" evidence="6">
    <location>
        <begin position="29"/>
        <end position="40"/>
    </location>
</feature>
<feature type="transmembrane region" description="Helical" evidence="7">
    <location>
        <begin position="236"/>
        <end position="269"/>
    </location>
</feature>
<evidence type="ECO:0000256" key="6">
    <source>
        <dbReference type="SAM" id="MobiDB-lite"/>
    </source>
</evidence>
<feature type="transmembrane region" description="Helical" evidence="7">
    <location>
        <begin position="72"/>
        <end position="94"/>
    </location>
</feature>
<protein>
    <submittedName>
        <fullName evidence="9">Predicted PurR-regulated permease PerM</fullName>
    </submittedName>
</protein>
<evidence type="ECO:0000256" key="4">
    <source>
        <dbReference type="ARBA" id="ARBA00022989"/>
    </source>
</evidence>
<feature type="transmembrane region" description="Helical" evidence="7">
    <location>
        <begin position="180"/>
        <end position="203"/>
    </location>
</feature>
<accession>A0A1H9SBK5</accession>
<dbReference type="PANTHER" id="PTHR21716:SF64">
    <property type="entry name" value="AI-2 TRANSPORT PROTEIN TQSA"/>
    <property type="match status" value="1"/>
</dbReference>
<gene>
    <name evidence="9" type="ORF">SAMN05443377_11250</name>
</gene>
<evidence type="ECO:0000313" key="9">
    <source>
        <dbReference type="EMBL" id="SER82392.1"/>
    </source>
</evidence>
<dbReference type="InterPro" id="IPR002549">
    <property type="entry name" value="AI-2E-like"/>
</dbReference>
<evidence type="ECO:0000259" key="8">
    <source>
        <dbReference type="PROSITE" id="PS50030"/>
    </source>
</evidence>
<evidence type="ECO:0000256" key="5">
    <source>
        <dbReference type="ARBA" id="ARBA00023136"/>
    </source>
</evidence>
<reference evidence="9 10" key="1">
    <citation type="submission" date="2016-10" db="EMBL/GenBank/DDBJ databases">
        <authorList>
            <person name="de Groot N.N."/>
        </authorList>
    </citation>
    <scope>NUCLEOTIDE SEQUENCE [LARGE SCALE GENOMIC DNA]</scope>
    <source>
        <strain evidence="9 10">DSM 16859</strain>
    </source>
</reference>
<keyword evidence="4 7" id="KW-1133">Transmembrane helix</keyword>
<feature type="transmembrane region" description="Helical" evidence="7">
    <location>
        <begin position="301"/>
        <end position="319"/>
    </location>
</feature>
<dbReference type="PROSITE" id="PS50030">
    <property type="entry name" value="UBA"/>
    <property type="match status" value="1"/>
</dbReference>
<feature type="transmembrane region" description="Helical" evidence="7">
    <location>
        <begin position="106"/>
        <end position="126"/>
    </location>
</feature>
<dbReference type="OrthoDB" id="9799225at2"/>
<dbReference type="GO" id="GO:0016020">
    <property type="term" value="C:membrane"/>
    <property type="evidence" value="ECO:0007669"/>
    <property type="project" value="UniProtKB-SubCell"/>
</dbReference>
<organism evidence="9 10">
    <name type="scientific">Propionibacterium cyclohexanicum</name>
    <dbReference type="NCBI Taxonomy" id="64702"/>
    <lineage>
        <taxon>Bacteria</taxon>
        <taxon>Bacillati</taxon>
        <taxon>Actinomycetota</taxon>
        <taxon>Actinomycetes</taxon>
        <taxon>Propionibacteriales</taxon>
        <taxon>Propionibacteriaceae</taxon>
        <taxon>Propionibacterium</taxon>
    </lineage>
</organism>
<comment type="similarity">
    <text evidence="2">Belongs to the autoinducer-2 exporter (AI-2E) (TC 2.A.86) family.</text>
</comment>
<evidence type="ECO:0000256" key="2">
    <source>
        <dbReference type="ARBA" id="ARBA00009773"/>
    </source>
</evidence>
<dbReference type="PANTHER" id="PTHR21716">
    <property type="entry name" value="TRANSMEMBRANE PROTEIN"/>
    <property type="match status" value="1"/>
</dbReference>
<dbReference type="AlphaFoldDB" id="A0A1H9SBK5"/>
<proteinExistence type="inferred from homology"/>
<keyword evidence="3 7" id="KW-0812">Transmembrane</keyword>
<comment type="subcellular location">
    <subcellularLocation>
        <location evidence="1">Membrane</location>
        <topology evidence="1">Multi-pass membrane protein</topology>
    </subcellularLocation>
</comment>
<keyword evidence="5 7" id="KW-0472">Membrane</keyword>
<dbReference type="InterPro" id="IPR015940">
    <property type="entry name" value="UBA"/>
</dbReference>
<dbReference type="GO" id="GO:0055085">
    <property type="term" value="P:transmembrane transport"/>
    <property type="evidence" value="ECO:0007669"/>
    <property type="project" value="TreeGrafter"/>
</dbReference>
<feature type="transmembrane region" description="Helical" evidence="7">
    <location>
        <begin position="275"/>
        <end position="294"/>
    </location>
</feature>
<keyword evidence="10" id="KW-1185">Reference proteome</keyword>